<dbReference type="OrthoDB" id="7200194at2"/>
<dbReference type="AlphaFoldDB" id="A0A1I6PBI5"/>
<name>A0A1I6PBI5_9CAUL</name>
<evidence type="ECO:0000313" key="2">
    <source>
        <dbReference type="EMBL" id="SFS37529.1"/>
    </source>
</evidence>
<dbReference type="Proteomes" id="UP000198788">
    <property type="component" value="Unassembled WGS sequence"/>
</dbReference>
<protein>
    <submittedName>
        <fullName evidence="2">Uncharacterized protein</fullName>
    </submittedName>
</protein>
<reference evidence="3" key="1">
    <citation type="submission" date="2016-10" db="EMBL/GenBank/DDBJ databases">
        <authorList>
            <person name="Varghese N."/>
            <person name="Submissions S."/>
        </authorList>
    </citation>
    <scope>NUCLEOTIDE SEQUENCE [LARGE SCALE GENOMIC DNA]</scope>
    <source>
        <strain evidence="3">CGMCC 1.10683</strain>
    </source>
</reference>
<feature type="compositionally biased region" description="Polar residues" evidence="1">
    <location>
        <begin position="71"/>
        <end position="82"/>
    </location>
</feature>
<keyword evidence="3" id="KW-1185">Reference proteome</keyword>
<evidence type="ECO:0000313" key="3">
    <source>
        <dbReference type="Proteomes" id="UP000198788"/>
    </source>
</evidence>
<dbReference type="EMBL" id="FOZV01000001">
    <property type="protein sequence ID" value="SFS37529.1"/>
    <property type="molecule type" value="Genomic_DNA"/>
</dbReference>
<feature type="region of interest" description="Disordered" evidence="1">
    <location>
        <begin position="71"/>
        <end position="98"/>
    </location>
</feature>
<accession>A0A1I6PBI5</accession>
<dbReference type="RefSeq" id="WP_092307347.1">
    <property type="nucleotide sequence ID" value="NZ_FOZV01000001.1"/>
</dbReference>
<proteinExistence type="predicted"/>
<gene>
    <name evidence="2" type="ORF">SAMN05192570_1009</name>
</gene>
<organism evidence="2 3">
    <name type="scientific">Brevundimonas viscosa</name>
    <dbReference type="NCBI Taxonomy" id="871741"/>
    <lineage>
        <taxon>Bacteria</taxon>
        <taxon>Pseudomonadati</taxon>
        <taxon>Pseudomonadota</taxon>
        <taxon>Alphaproteobacteria</taxon>
        <taxon>Caulobacterales</taxon>
        <taxon>Caulobacteraceae</taxon>
        <taxon>Brevundimonas</taxon>
    </lineage>
</organism>
<sequence length="98" mass="10517">MLQTTTVDPGTATAGFIYADQLLIPNGSARAILVDVNFGGAPHQFTINLASSNSPDEVPTNIPAVPAQRMQAMQRTQETYQWTDGPPATPYDGLEIIE</sequence>
<evidence type="ECO:0000256" key="1">
    <source>
        <dbReference type="SAM" id="MobiDB-lite"/>
    </source>
</evidence>